<dbReference type="EMBL" id="KV428131">
    <property type="protein sequence ID" value="KZT35694.1"/>
    <property type="molecule type" value="Genomic_DNA"/>
</dbReference>
<reference evidence="1 2" key="1">
    <citation type="journal article" date="2016" name="Mol. Biol. Evol.">
        <title>Comparative Genomics of Early-Diverging Mushroom-Forming Fungi Provides Insights into the Origins of Lignocellulose Decay Capabilities.</title>
        <authorList>
            <person name="Nagy L.G."/>
            <person name="Riley R."/>
            <person name="Tritt A."/>
            <person name="Adam C."/>
            <person name="Daum C."/>
            <person name="Floudas D."/>
            <person name="Sun H."/>
            <person name="Yadav J.S."/>
            <person name="Pangilinan J."/>
            <person name="Larsson K.H."/>
            <person name="Matsuura K."/>
            <person name="Barry K."/>
            <person name="Labutti K."/>
            <person name="Kuo R."/>
            <person name="Ohm R.A."/>
            <person name="Bhattacharya S.S."/>
            <person name="Shirouzu T."/>
            <person name="Yoshinaga Y."/>
            <person name="Martin F.M."/>
            <person name="Grigoriev I.V."/>
            <person name="Hibbett D.S."/>
        </authorList>
    </citation>
    <scope>NUCLEOTIDE SEQUENCE [LARGE SCALE GENOMIC DNA]</scope>
    <source>
        <strain evidence="1 2">HHB10207 ss-3</strain>
    </source>
</reference>
<proteinExistence type="predicted"/>
<dbReference type="Proteomes" id="UP000076798">
    <property type="component" value="Unassembled WGS sequence"/>
</dbReference>
<name>A0A166AUN2_9AGAM</name>
<sequence length="236" mass="26418">MRRSLIIGLEFPAPDPGHESTGTSSSHYGTHWGEPDTYADSSDSTGLFEGPYPFLHKKQGYYRRRVPQNFNIASAKQRLLEEMTRSRLEMLYTVPGDVAAGLMSGEENGLRLVAAESFGNTEQRERGPRGALESGELENDLSQGYHEGHRTALDQLNSPSIQGCDRHSDSRTRDICTEHDMSCISCLETERLAMQELRQAFDPSEDLPEDEEAFLAFVAQRIRDLSGHRKVASARL</sequence>
<accession>A0A166AUN2</accession>
<evidence type="ECO:0000313" key="1">
    <source>
        <dbReference type="EMBL" id="KZT35694.1"/>
    </source>
</evidence>
<keyword evidence="2" id="KW-1185">Reference proteome</keyword>
<gene>
    <name evidence="1" type="ORF">SISSUDRAFT_1051048</name>
</gene>
<organism evidence="1 2">
    <name type="scientific">Sistotremastrum suecicum HHB10207 ss-3</name>
    <dbReference type="NCBI Taxonomy" id="1314776"/>
    <lineage>
        <taxon>Eukaryota</taxon>
        <taxon>Fungi</taxon>
        <taxon>Dikarya</taxon>
        <taxon>Basidiomycota</taxon>
        <taxon>Agaricomycotina</taxon>
        <taxon>Agaricomycetes</taxon>
        <taxon>Sistotremastrales</taxon>
        <taxon>Sistotremastraceae</taxon>
        <taxon>Sistotremastrum</taxon>
    </lineage>
</organism>
<evidence type="ECO:0000313" key="2">
    <source>
        <dbReference type="Proteomes" id="UP000076798"/>
    </source>
</evidence>
<dbReference type="AlphaFoldDB" id="A0A166AUN2"/>
<protein>
    <submittedName>
        <fullName evidence="1">Uncharacterized protein</fullName>
    </submittedName>
</protein>